<dbReference type="EnsemblBacteria" id="AAF12360">
    <property type="protein sequence ID" value="AAF12360"/>
    <property type="gene ID" value="DR_A0022"/>
</dbReference>
<feature type="region of interest" description="Disordered" evidence="1">
    <location>
        <begin position="1"/>
        <end position="24"/>
    </location>
</feature>
<protein>
    <recommendedName>
        <fullName evidence="4">DUF3160 domain-containing protein</fullName>
    </recommendedName>
</protein>
<accession>Q9RZD1</accession>
<gene>
    <name evidence="2" type="ordered locus">DR_A0022</name>
</gene>
<dbReference type="SMART" id="SM01325">
    <property type="entry name" value="DUF3160"/>
    <property type="match status" value="1"/>
</dbReference>
<feature type="compositionally biased region" description="Polar residues" evidence="1">
    <location>
        <begin position="10"/>
        <end position="24"/>
    </location>
</feature>
<dbReference type="InterPro" id="IPR022601">
    <property type="entry name" value="DUF3160"/>
</dbReference>
<dbReference type="PIRSF" id="PIRSF014897">
    <property type="entry name" value="UCP014897"/>
    <property type="match status" value="1"/>
</dbReference>
<keyword evidence="3" id="KW-1185">Reference proteome</keyword>
<evidence type="ECO:0000256" key="1">
    <source>
        <dbReference type="SAM" id="MobiDB-lite"/>
    </source>
</evidence>
<dbReference type="PATRIC" id="fig|243230.17.peg.2908"/>
<dbReference type="HOGENOM" id="CLU_015670_1_0_0"/>
<dbReference type="InParanoid" id="Q9RZD1"/>
<evidence type="ECO:0000313" key="3">
    <source>
        <dbReference type="Proteomes" id="UP000002524"/>
    </source>
</evidence>
<dbReference type="AlphaFoldDB" id="Q9RZD1"/>
<dbReference type="PaxDb" id="243230-DR_A0022"/>
<dbReference type="PIR" id="A75595">
    <property type="entry name" value="A75595"/>
</dbReference>
<dbReference type="Pfam" id="PF11369">
    <property type="entry name" value="DUF3160"/>
    <property type="match status" value="1"/>
</dbReference>
<evidence type="ECO:0008006" key="4">
    <source>
        <dbReference type="Google" id="ProtNLM"/>
    </source>
</evidence>
<dbReference type="KEGG" id="dra:DR_A0022"/>
<dbReference type="STRING" id="243230.DR_A0022"/>
<dbReference type="OrthoDB" id="353549at2"/>
<organism evidence="2 3">
    <name type="scientific">Deinococcus radiodurans (strain ATCC 13939 / DSM 20539 / JCM 16871 / CCUG 27074 / LMG 4051 / NBRC 15346 / NCIMB 9279 / VKM B-1422 / R1)</name>
    <dbReference type="NCBI Taxonomy" id="243230"/>
    <lineage>
        <taxon>Bacteria</taxon>
        <taxon>Thermotogati</taxon>
        <taxon>Deinococcota</taxon>
        <taxon>Deinococci</taxon>
        <taxon>Deinococcales</taxon>
        <taxon>Deinococcaceae</taxon>
        <taxon>Deinococcus</taxon>
    </lineage>
</organism>
<proteinExistence type="predicted"/>
<dbReference type="Proteomes" id="UP000002524">
    <property type="component" value="Chromosome 2"/>
</dbReference>
<evidence type="ECO:0000313" key="2">
    <source>
        <dbReference type="EMBL" id="AAF12360.1"/>
    </source>
</evidence>
<dbReference type="EMBL" id="AE001825">
    <property type="protein sequence ID" value="AAF12360.1"/>
    <property type="molecule type" value="Genomic_DNA"/>
</dbReference>
<dbReference type="eggNOG" id="COG4640">
    <property type="taxonomic scope" value="Bacteria"/>
</dbReference>
<sequence>MSTPVHRPCLSTTSPPSWAVSTTDKSSLSYGMSRFTPVRVRWLLLAVGSLLAHSQAAAYTLPVNLGQVSNPAVLKGNKDLELPGLNAAQQSALSRNGFVIAPARWRQFDAAYEQGRYADQPAFVTTDSMLHIYHLVFDKMLRDLERETLVPAATKMTSLLLNDAVKQWEALKGTPLEGDALNTVAYLAVARRLSDPAAAIPAPVQSVVKAELAKIEAHQGIAPSSIFTASEMTEDYSQYVPRGHYTRSDALKRYFRTMQWLGRMNLRVEKPGETRTAALLTTLLTNNAEAQKLWSRVYNPTALLVGKSDDLDFTQYARVLKQTTGGQVRALADAATLKRFQAALAALPVPQVNSVFVVAKPGEGKDVRERQTQGFRLMGQRFTLDGAAFQRLVYREVGTPAKPRTLPRGLDLLAGLGSDAALNILRNSGETSYQNYSSQLQQVRTSFKALQPADWNSTVYNGWIYVLAGLAKPDPRDARYPAFMRTPAWTRKELLTALGSWTELRHDTLLYAKQTMAEMGAGGEPPKYPRAYVEPNPAVWTRLSALEALTRKVLKDQGVLSQKTANNLNELRDMLALLNKATTSELSGKLLSRDENDRLHFYGGWLEQMKMASADPTEPGQEASEFDENAMSAVVADVATDGKELALEEGTGFVDDLYALVPDWNGKLQVAHGGVYSQYEFTVPLSGRLTDEAWRKQLSGGKLPPAHPWLDGVRVK</sequence>
<name>Q9RZD1_DEIRA</name>
<reference evidence="2 3" key="1">
    <citation type="journal article" date="1999" name="Science">
        <title>Genome sequence of the radioresistant bacterium Deinococcus radiodurans R1.</title>
        <authorList>
            <person name="White O."/>
            <person name="Eisen J.A."/>
            <person name="Heidelberg J.F."/>
            <person name="Hickey E.K."/>
            <person name="Peterson J.D."/>
            <person name="Dodson R.J."/>
            <person name="Haft D.H."/>
            <person name="Gwinn M.L."/>
            <person name="Nelson W.C."/>
            <person name="Richardson D.L."/>
            <person name="Moffat K.S."/>
            <person name="Qin H."/>
            <person name="Jiang L."/>
            <person name="Pamphile W."/>
            <person name="Crosby M."/>
            <person name="Shen M."/>
            <person name="Vamathevan J.J."/>
            <person name="Lam P."/>
            <person name="McDonald L."/>
            <person name="Utterback T."/>
            <person name="Zalewski C."/>
            <person name="Makarova K.S."/>
            <person name="Aravind L."/>
            <person name="Daly M.J."/>
            <person name="Minton K.W."/>
            <person name="Fleischmann R.D."/>
            <person name="Ketchum K.A."/>
            <person name="Nelson K.E."/>
            <person name="Salzberg S."/>
            <person name="Smith H.O."/>
            <person name="Venter J.C."/>
            <person name="Fraser C.M."/>
        </authorList>
    </citation>
    <scope>NUCLEOTIDE SEQUENCE [LARGE SCALE GENOMIC DNA]</scope>
    <source>
        <strain evidence="3">ATCC 13939 / DSM 20539 / JCM 16871 / LMG 4051 / NBRC 15346 / NCIMB 9279 / R1 / VKM B-1422</strain>
    </source>
</reference>
<dbReference type="InterPro" id="IPR016626">
    <property type="entry name" value="UCP014897_arc"/>
</dbReference>